<dbReference type="RefSeq" id="XP_013323180.1">
    <property type="nucleotide sequence ID" value="XM_013467726.1"/>
</dbReference>
<evidence type="ECO:0000256" key="1">
    <source>
        <dbReference type="SAM" id="MobiDB-lite"/>
    </source>
</evidence>
<protein>
    <submittedName>
        <fullName evidence="2">Uncharacterized protein</fullName>
    </submittedName>
</protein>
<dbReference type="GeneID" id="25321757"/>
<gene>
    <name evidence="2" type="ORF">T310_9835</name>
</gene>
<dbReference type="Proteomes" id="UP000053958">
    <property type="component" value="Unassembled WGS sequence"/>
</dbReference>
<dbReference type="AlphaFoldDB" id="A0A0F4YG18"/>
<keyword evidence="3" id="KW-1185">Reference proteome</keyword>
<sequence>MVVLLLPTDVFLRFLPKKMQFIGSSGKSMGTLVGTGSKFNTGYNLGPERQFPCGNDSRRELTSVGSASPRAKVDNKARLCQSPPTSSWD</sequence>
<feature type="region of interest" description="Disordered" evidence="1">
    <location>
        <begin position="48"/>
        <end position="89"/>
    </location>
</feature>
<evidence type="ECO:0000313" key="2">
    <source>
        <dbReference type="EMBL" id="KKA16568.1"/>
    </source>
</evidence>
<comment type="caution">
    <text evidence="2">The sequence shown here is derived from an EMBL/GenBank/DDBJ whole genome shotgun (WGS) entry which is preliminary data.</text>
</comment>
<organism evidence="2 3">
    <name type="scientific">Rasamsonia emersonii (strain ATCC 16479 / CBS 393.64 / IMI 116815)</name>
    <dbReference type="NCBI Taxonomy" id="1408163"/>
    <lineage>
        <taxon>Eukaryota</taxon>
        <taxon>Fungi</taxon>
        <taxon>Dikarya</taxon>
        <taxon>Ascomycota</taxon>
        <taxon>Pezizomycotina</taxon>
        <taxon>Eurotiomycetes</taxon>
        <taxon>Eurotiomycetidae</taxon>
        <taxon>Eurotiales</taxon>
        <taxon>Trichocomaceae</taxon>
        <taxon>Rasamsonia</taxon>
    </lineage>
</organism>
<name>A0A0F4YG18_RASE3</name>
<accession>A0A0F4YG18</accession>
<dbReference type="EMBL" id="LASV01000752">
    <property type="protein sequence ID" value="KKA16568.1"/>
    <property type="molecule type" value="Genomic_DNA"/>
</dbReference>
<evidence type="ECO:0000313" key="3">
    <source>
        <dbReference type="Proteomes" id="UP000053958"/>
    </source>
</evidence>
<proteinExistence type="predicted"/>
<reference evidence="2 3" key="1">
    <citation type="submission" date="2015-04" db="EMBL/GenBank/DDBJ databases">
        <authorList>
            <person name="Heijne W.H."/>
            <person name="Fedorova N.D."/>
            <person name="Nierman W.C."/>
            <person name="Vollebregt A.W."/>
            <person name="Zhao Z."/>
            <person name="Wu L."/>
            <person name="Kumar M."/>
            <person name="Stam H."/>
            <person name="van den Berg M.A."/>
            <person name="Pel H.J."/>
        </authorList>
    </citation>
    <scope>NUCLEOTIDE SEQUENCE [LARGE SCALE GENOMIC DNA]</scope>
    <source>
        <strain evidence="2 3">CBS 393.64</strain>
    </source>
</reference>